<organism evidence="2 3">
    <name type="scientific">Eiseniibacteriota bacterium</name>
    <dbReference type="NCBI Taxonomy" id="2212470"/>
    <lineage>
        <taxon>Bacteria</taxon>
        <taxon>Candidatus Eiseniibacteriota</taxon>
    </lineage>
</organism>
<dbReference type="PANTHER" id="PTHR43445">
    <property type="entry name" value="UDP-N-ACETYLMURAMATE--L-ALANINE LIGASE-RELATED"/>
    <property type="match status" value="1"/>
</dbReference>
<feature type="domain" description="Mur ligase N-terminal catalytic" evidence="1">
    <location>
        <begin position="9"/>
        <end position="111"/>
    </location>
</feature>
<dbReference type="Pfam" id="PF01225">
    <property type="entry name" value="Mur_ligase"/>
    <property type="match status" value="1"/>
</dbReference>
<accession>A0A538SI20</accession>
<reference evidence="2 3" key="1">
    <citation type="journal article" date="2019" name="Nat. Microbiol.">
        <title>Mediterranean grassland soil C-N compound turnover is dependent on rainfall and depth, and is mediated by genomically divergent microorganisms.</title>
        <authorList>
            <person name="Diamond S."/>
            <person name="Andeer P.F."/>
            <person name="Li Z."/>
            <person name="Crits-Christoph A."/>
            <person name="Burstein D."/>
            <person name="Anantharaman K."/>
            <person name="Lane K.R."/>
            <person name="Thomas B.C."/>
            <person name="Pan C."/>
            <person name="Northen T.R."/>
            <person name="Banfield J.F."/>
        </authorList>
    </citation>
    <scope>NUCLEOTIDE SEQUENCE [LARGE SCALE GENOMIC DNA]</scope>
    <source>
        <strain evidence="2">WS_1</strain>
    </source>
</reference>
<keyword evidence="2" id="KW-0436">Ligase</keyword>
<dbReference type="Proteomes" id="UP000316292">
    <property type="component" value="Unassembled WGS sequence"/>
</dbReference>
<dbReference type="AlphaFoldDB" id="A0A538SI20"/>
<dbReference type="EMBL" id="VBOR01000024">
    <property type="protein sequence ID" value="TMQ51009.1"/>
    <property type="molecule type" value="Genomic_DNA"/>
</dbReference>
<dbReference type="Gene3D" id="3.40.50.720">
    <property type="entry name" value="NAD(P)-binding Rossmann-like Domain"/>
    <property type="match status" value="1"/>
</dbReference>
<dbReference type="InterPro" id="IPR050061">
    <property type="entry name" value="MurCDEF_pg_biosynth"/>
</dbReference>
<evidence type="ECO:0000313" key="2">
    <source>
        <dbReference type="EMBL" id="TMQ51009.1"/>
    </source>
</evidence>
<sequence>MNSLSDRRYHFSGVGGSGMAPLAQLVSLFGARVTGSDRNLDRGLRLPIFDALEEARVTLVPQDGSGVVPGLDALVHSTAVEPTNPDYMRAQELGIPRIRRGSFLAELAAERRALAIAGTS</sequence>
<comment type="caution">
    <text evidence="2">The sequence shown here is derived from an EMBL/GenBank/DDBJ whole genome shotgun (WGS) entry which is preliminary data.</text>
</comment>
<feature type="non-terminal residue" evidence="2">
    <location>
        <position position="120"/>
    </location>
</feature>
<dbReference type="InterPro" id="IPR000713">
    <property type="entry name" value="Mur_ligase_N"/>
</dbReference>
<proteinExistence type="predicted"/>
<dbReference type="GO" id="GO:0016881">
    <property type="term" value="F:acid-amino acid ligase activity"/>
    <property type="evidence" value="ECO:0007669"/>
    <property type="project" value="InterPro"/>
</dbReference>
<evidence type="ECO:0000259" key="1">
    <source>
        <dbReference type="Pfam" id="PF01225"/>
    </source>
</evidence>
<gene>
    <name evidence="2" type="ORF">E6K71_00910</name>
</gene>
<protein>
    <submittedName>
        <fullName evidence="2">UDP-N-acetylmuramate--alanine ligase</fullName>
    </submittedName>
</protein>
<dbReference type="SUPFAM" id="SSF51984">
    <property type="entry name" value="MurCD N-terminal domain"/>
    <property type="match status" value="1"/>
</dbReference>
<name>A0A538SI20_UNCEI</name>
<dbReference type="PANTHER" id="PTHR43445:SF3">
    <property type="entry name" value="UDP-N-ACETYLMURAMATE--L-ALANINE LIGASE"/>
    <property type="match status" value="1"/>
</dbReference>
<evidence type="ECO:0000313" key="3">
    <source>
        <dbReference type="Proteomes" id="UP000316292"/>
    </source>
</evidence>